<proteinExistence type="predicted"/>
<gene>
    <name evidence="6" type="ORF">SISSUDRAFT_1127622</name>
</gene>
<dbReference type="Proteomes" id="UP000076798">
    <property type="component" value="Unassembled WGS sequence"/>
</dbReference>
<accession>A0A166EX04</accession>
<dbReference type="Pfam" id="PF01753">
    <property type="entry name" value="zf-MYND"/>
    <property type="match status" value="1"/>
</dbReference>
<protein>
    <recommendedName>
        <fullName evidence="5">MYND-type domain-containing protein</fullName>
    </recommendedName>
</protein>
<dbReference type="GO" id="GO:0008270">
    <property type="term" value="F:zinc ion binding"/>
    <property type="evidence" value="ECO:0007669"/>
    <property type="project" value="UniProtKB-KW"/>
</dbReference>
<evidence type="ECO:0000313" key="6">
    <source>
        <dbReference type="EMBL" id="KZT40040.1"/>
    </source>
</evidence>
<dbReference type="SUPFAM" id="SSF48371">
    <property type="entry name" value="ARM repeat"/>
    <property type="match status" value="1"/>
</dbReference>
<sequence>MRQISLEGKIERLNKPASWDHIANAICTHLGIYLSSRFGYKQLHKDFHSAFYRLTKCWDDHEGNELVMGGIVTIFSRMVHDKLLGSQLHESGFIDKVLIAAKNPASRPAALNTLHELTHYGLDDMKPDIAADIASAVIPILENSLEHDENASNCISSLAHIVKVIFVKDIPVPPAIMQKFQVARILRLTLQRIQMRGMEISKSELVHAIDLITALPRDAPGAFTHNPKAVSLMAACLRSKSLGIRCEGLIGLFRLEYVGYECEDREITPRVVRRAQEQVAPKAISDAMSSYGYDRCDTSSAIRISTAIDESIAQCSRDGDLVKLGKALAGHFLDVEASRPSITNIMNMEAMDLSKAGLSTTDWREILPHCAKALRTENELDLADVLDLKYLLTTAQWVALNTAAQAAIARNPNVAFFYYVMSRRCGDTEMKWTQRGLNCKEIPSYIHWALLYRKARGAMNIGVGFLSRDSPSEEGRNRGLACLRSAYRDLKTFIDGAPPDSPRMLPALNRFVIVSIIVRGPELSPDLRELSDIMQKQALAEEFHEFFWGTPIPKTQVERVRRTLLDKYTKAATKWSVFIERTATEKTDDNALEESTDLTEQDTQEVVRYGRGIEKSVSVAGTNDRKIKFYCCSWCEHSSASMRKCSRCGIARYCGTECQKNAWKEHKLVCKSPVIDVC</sequence>
<dbReference type="InterPro" id="IPR002893">
    <property type="entry name" value="Znf_MYND"/>
</dbReference>
<evidence type="ECO:0000256" key="1">
    <source>
        <dbReference type="ARBA" id="ARBA00022723"/>
    </source>
</evidence>
<evidence type="ECO:0000256" key="4">
    <source>
        <dbReference type="PROSITE-ProRule" id="PRU00134"/>
    </source>
</evidence>
<dbReference type="PROSITE" id="PS50865">
    <property type="entry name" value="ZF_MYND_2"/>
    <property type="match status" value="1"/>
</dbReference>
<dbReference type="AlphaFoldDB" id="A0A166EX04"/>
<keyword evidence="2 4" id="KW-0863">Zinc-finger</keyword>
<dbReference type="EMBL" id="KV428038">
    <property type="protein sequence ID" value="KZT40040.1"/>
    <property type="molecule type" value="Genomic_DNA"/>
</dbReference>
<feature type="domain" description="MYND-type" evidence="5">
    <location>
        <begin position="632"/>
        <end position="670"/>
    </location>
</feature>
<reference evidence="6 7" key="1">
    <citation type="journal article" date="2016" name="Mol. Biol. Evol.">
        <title>Comparative Genomics of Early-Diverging Mushroom-Forming Fungi Provides Insights into the Origins of Lignocellulose Decay Capabilities.</title>
        <authorList>
            <person name="Nagy L.G."/>
            <person name="Riley R."/>
            <person name="Tritt A."/>
            <person name="Adam C."/>
            <person name="Daum C."/>
            <person name="Floudas D."/>
            <person name="Sun H."/>
            <person name="Yadav J.S."/>
            <person name="Pangilinan J."/>
            <person name="Larsson K.H."/>
            <person name="Matsuura K."/>
            <person name="Barry K."/>
            <person name="Labutti K."/>
            <person name="Kuo R."/>
            <person name="Ohm R.A."/>
            <person name="Bhattacharya S.S."/>
            <person name="Shirouzu T."/>
            <person name="Yoshinaga Y."/>
            <person name="Martin F.M."/>
            <person name="Grigoriev I.V."/>
            <person name="Hibbett D.S."/>
        </authorList>
    </citation>
    <scope>NUCLEOTIDE SEQUENCE [LARGE SCALE GENOMIC DNA]</scope>
    <source>
        <strain evidence="6 7">HHB10207 ss-3</strain>
    </source>
</reference>
<evidence type="ECO:0000256" key="2">
    <source>
        <dbReference type="ARBA" id="ARBA00022771"/>
    </source>
</evidence>
<keyword evidence="3" id="KW-0862">Zinc</keyword>
<name>A0A166EX04_9AGAM</name>
<keyword evidence="1" id="KW-0479">Metal-binding</keyword>
<dbReference type="SUPFAM" id="SSF144232">
    <property type="entry name" value="HIT/MYND zinc finger-like"/>
    <property type="match status" value="1"/>
</dbReference>
<evidence type="ECO:0000313" key="7">
    <source>
        <dbReference type="Proteomes" id="UP000076798"/>
    </source>
</evidence>
<dbReference type="OrthoDB" id="341421at2759"/>
<keyword evidence="7" id="KW-1185">Reference proteome</keyword>
<organism evidence="6 7">
    <name type="scientific">Sistotremastrum suecicum HHB10207 ss-3</name>
    <dbReference type="NCBI Taxonomy" id="1314776"/>
    <lineage>
        <taxon>Eukaryota</taxon>
        <taxon>Fungi</taxon>
        <taxon>Dikarya</taxon>
        <taxon>Basidiomycota</taxon>
        <taxon>Agaricomycotina</taxon>
        <taxon>Agaricomycetes</taxon>
        <taxon>Sistotremastrales</taxon>
        <taxon>Sistotremastraceae</taxon>
        <taxon>Sistotremastrum</taxon>
    </lineage>
</organism>
<dbReference type="InterPro" id="IPR016024">
    <property type="entry name" value="ARM-type_fold"/>
</dbReference>
<dbReference type="Gene3D" id="6.10.140.2220">
    <property type="match status" value="1"/>
</dbReference>
<evidence type="ECO:0000256" key="3">
    <source>
        <dbReference type="ARBA" id="ARBA00022833"/>
    </source>
</evidence>
<evidence type="ECO:0000259" key="5">
    <source>
        <dbReference type="PROSITE" id="PS50865"/>
    </source>
</evidence>